<evidence type="ECO:0000256" key="1">
    <source>
        <dbReference type="SAM" id="MobiDB-lite"/>
    </source>
</evidence>
<organism evidence="2 3">
    <name type="scientific">Tanacetum coccineum</name>
    <dbReference type="NCBI Taxonomy" id="301880"/>
    <lineage>
        <taxon>Eukaryota</taxon>
        <taxon>Viridiplantae</taxon>
        <taxon>Streptophyta</taxon>
        <taxon>Embryophyta</taxon>
        <taxon>Tracheophyta</taxon>
        <taxon>Spermatophyta</taxon>
        <taxon>Magnoliopsida</taxon>
        <taxon>eudicotyledons</taxon>
        <taxon>Gunneridae</taxon>
        <taxon>Pentapetalae</taxon>
        <taxon>asterids</taxon>
        <taxon>campanulids</taxon>
        <taxon>Asterales</taxon>
        <taxon>Asteraceae</taxon>
        <taxon>Asteroideae</taxon>
        <taxon>Anthemideae</taxon>
        <taxon>Anthemidinae</taxon>
        <taxon>Tanacetum</taxon>
    </lineage>
</organism>
<feature type="compositionally biased region" description="Acidic residues" evidence="1">
    <location>
        <begin position="23"/>
        <end position="46"/>
    </location>
</feature>
<keyword evidence="3" id="KW-1185">Reference proteome</keyword>
<proteinExistence type="predicted"/>
<reference evidence="2" key="2">
    <citation type="submission" date="2022-01" db="EMBL/GenBank/DDBJ databases">
        <authorList>
            <person name="Yamashiro T."/>
            <person name="Shiraishi A."/>
            <person name="Satake H."/>
            <person name="Nakayama K."/>
        </authorList>
    </citation>
    <scope>NUCLEOTIDE SEQUENCE</scope>
</reference>
<evidence type="ECO:0000313" key="2">
    <source>
        <dbReference type="EMBL" id="GJS90151.1"/>
    </source>
</evidence>
<comment type="caution">
    <text evidence="2">The sequence shown here is derived from an EMBL/GenBank/DDBJ whole genome shotgun (WGS) entry which is preliminary data.</text>
</comment>
<sequence length="183" mass="21834">MAAPWSPDHVFDFLKDDPTHDIEEFEEELEEEPEEEPKEEQEEEAEDVLGIEKRLSELYLVSTRRIIPFCLGELYHFAWEKYTIFLGEVYQFFIGRSIAFAWEKYTSFPLGEVYNLLGRSIPVFHWEKYTSLLRRIIPLCLENGTTRTKKYEELSVAEKLQADCDLKATNIFFRDFHRMFMPL</sequence>
<gene>
    <name evidence="2" type="ORF">Tco_0772787</name>
</gene>
<protein>
    <submittedName>
        <fullName evidence="2">Uncharacterized protein</fullName>
    </submittedName>
</protein>
<reference evidence="2" key="1">
    <citation type="journal article" date="2022" name="Int. J. Mol. Sci.">
        <title>Draft Genome of Tanacetum Coccineum: Genomic Comparison of Closely Related Tanacetum-Family Plants.</title>
        <authorList>
            <person name="Yamashiro T."/>
            <person name="Shiraishi A."/>
            <person name="Nakayama K."/>
            <person name="Satake H."/>
        </authorList>
    </citation>
    <scope>NUCLEOTIDE SEQUENCE</scope>
</reference>
<feature type="compositionally biased region" description="Basic and acidic residues" evidence="1">
    <location>
        <begin position="9"/>
        <end position="22"/>
    </location>
</feature>
<dbReference type="EMBL" id="BQNB010011405">
    <property type="protein sequence ID" value="GJS90151.1"/>
    <property type="molecule type" value="Genomic_DNA"/>
</dbReference>
<dbReference type="Proteomes" id="UP001151760">
    <property type="component" value="Unassembled WGS sequence"/>
</dbReference>
<accession>A0ABQ4ZLG2</accession>
<name>A0ABQ4ZLG2_9ASTR</name>
<evidence type="ECO:0000313" key="3">
    <source>
        <dbReference type="Proteomes" id="UP001151760"/>
    </source>
</evidence>
<feature type="region of interest" description="Disordered" evidence="1">
    <location>
        <begin position="1"/>
        <end position="46"/>
    </location>
</feature>